<accession>A0ABS8XWC2</accession>
<sequence>MINTLLDAAKDKTGSDYKTAQLLGVPFQLISDWRGARKNPQPEDHALVAALAGLDAEEALVRAIIEKHRDKPKGERLLSALGNVLRRTGEVVTLGFFASVVWGLIPGGSAPASAKTMTAEVATMCIM</sequence>
<gene>
    <name evidence="1" type="ORF">LXT13_11310</name>
</gene>
<name>A0ABS8XWC2_9BURK</name>
<protein>
    <recommendedName>
        <fullName evidence="3">HTH cro/C1-type domain-containing protein</fullName>
    </recommendedName>
</protein>
<dbReference type="Proteomes" id="UP001200741">
    <property type="component" value="Unassembled WGS sequence"/>
</dbReference>
<dbReference type="RefSeq" id="WP_233372035.1">
    <property type="nucleotide sequence ID" value="NZ_JAJTWU010000004.1"/>
</dbReference>
<proteinExistence type="predicted"/>
<dbReference type="EMBL" id="JAJTWU010000004">
    <property type="protein sequence ID" value="MCE4555013.1"/>
    <property type="molecule type" value="Genomic_DNA"/>
</dbReference>
<comment type="caution">
    <text evidence="1">The sequence shown here is derived from an EMBL/GenBank/DDBJ whole genome shotgun (WGS) entry which is preliminary data.</text>
</comment>
<keyword evidence="2" id="KW-1185">Reference proteome</keyword>
<evidence type="ECO:0000313" key="1">
    <source>
        <dbReference type="EMBL" id="MCE4555013.1"/>
    </source>
</evidence>
<organism evidence="1 2">
    <name type="scientific">Pelomonas cellulosilytica</name>
    <dbReference type="NCBI Taxonomy" id="2906762"/>
    <lineage>
        <taxon>Bacteria</taxon>
        <taxon>Pseudomonadati</taxon>
        <taxon>Pseudomonadota</taxon>
        <taxon>Betaproteobacteria</taxon>
        <taxon>Burkholderiales</taxon>
        <taxon>Sphaerotilaceae</taxon>
        <taxon>Roseateles</taxon>
    </lineage>
</organism>
<reference evidence="1 2" key="1">
    <citation type="submission" date="2021-12" db="EMBL/GenBank/DDBJ databases">
        <title>Genome seq of P8.</title>
        <authorList>
            <person name="Seo T."/>
        </authorList>
    </citation>
    <scope>NUCLEOTIDE SEQUENCE [LARGE SCALE GENOMIC DNA]</scope>
    <source>
        <strain evidence="1 2">P8</strain>
    </source>
</reference>
<evidence type="ECO:0000313" key="2">
    <source>
        <dbReference type="Proteomes" id="UP001200741"/>
    </source>
</evidence>
<evidence type="ECO:0008006" key="3">
    <source>
        <dbReference type="Google" id="ProtNLM"/>
    </source>
</evidence>